<comment type="caution">
    <text evidence="2">The sequence shown here is derived from an EMBL/GenBank/DDBJ whole genome shotgun (WGS) entry which is preliminary data.</text>
</comment>
<dbReference type="OrthoDB" id="5959904at2"/>
<dbReference type="Proteomes" id="UP000253782">
    <property type="component" value="Unassembled WGS sequence"/>
</dbReference>
<protein>
    <submittedName>
        <fullName evidence="2">Uncharacterized protein</fullName>
    </submittedName>
</protein>
<keyword evidence="1" id="KW-1133">Transmembrane helix</keyword>
<evidence type="ECO:0000313" key="3">
    <source>
        <dbReference type="Proteomes" id="UP000253782"/>
    </source>
</evidence>
<evidence type="ECO:0000256" key="1">
    <source>
        <dbReference type="SAM" id="Phobius"/>
    </source>
</evidence>
<proteinExistence type="predicted"/>
<gene>
    <name evidence="2" type="ORF">DVJ77_20750</name>
</gene>
<dbReference type="AlphaFoldDB" id="A0A369UJJ9"/>
<accession>A0A369UJJ9</accession>
<feature type="transmembrane region" description="Helical" evidence="1">
    <location>
        <begin position="49"/>
        <end position="69"/>
    </location>
</feature>
<keyword evidence="1" id="KW-0472">Membrane</keyword>
<reference evidence="2 3" key="1">
    <citation type="submission" date="2018-07" db="EMBL/GenBank/DDBJ databases">
        <title>Dyella tabacisoli L4-6T, whole genome shotgun sequence.</title>
        <authorList>
            <person name="Zhou X.-K."/>
            <person name="Li W.-J."/>
            <person name="Duan Y.-Q."/>
        </authorList>
    </citation>
    <scope>NUCLEOTIDE SEQUENCE [LARGE SCALE GENOMIC DNA]</scope>
    <source>
        <strain evidence="2 3">L4-6</strain>
    </source>
</reference>
<evidence type="ECO:0000313" key="2">
    <source>
        <dbReference type="EMBL" id="RDD79760.1"/>
    </source>
</evidence>
<dbReference type="EMBL" id="QQAH01000026">
    <property type="protein sequence ID" value="RDD79760.1"/>
    <property type="molecule type" value="Genomic_DNA"/>
</dbReference>
<sequence length="142" mass="15444">MLPPLLVPKRGLPSVAGRVGEGFNLAARLDPLPASPCTQGEGQKQGSQLLTLLLILLLLLLLTLGPLCVGEGRTTRPAGASTWMSMPFRQGRKPCRKARPNLTYPKGDSPGCSFFWLLFFEQAKKSDSDPGRGSKARRRRTT</sequence>
<name>A0A369UJJ9_9GAMM</name>
<keyword evidence="1" id="KW-0812">Transmembrane</keyword>
<keyword evidence="3" id="KW-1185">Reference proteome</keyword>
<organism evidence="2 3">
    <name type="scientific">Dyella tabacisoli</name>
    <dbReference type="NCBI Taxonomy" id="2282381"/>
    <lineage>
        <taxon>Bacteria</taxon>
        <taxon>Pseudomonadati</taxon>
        <taxon>Pseudomonadota</taxon>
        <taxon>Gammaproteobacteria</taxon>
        <taxon>Lysobacterales</taxon>
        <taxon>Rhodanobacteraceae</taxon>
        <taxon>Dyella</taxon>
    </lineage>
</organism>